<dbReference type="Proteomes" id="UP000184164">
    <property type="component" value="Unassembled WGS sequence"/>
</dbReference>
<reference evidence="2 3" key="1">
    <citation type="submission" date="2016-11" db="EMBL/GenBank/DDBJ databases">
        <authorList>
            <person name="Jaros S."/>
            <person name="Januszkiewicz K."/>
            <person name="Wedrychowicz H."/>
        </authorList>
    </citation>
    <scope>NUCLEOTIDE SEQUENCE [LARGE SCALE GENOMIC DNA]</scope>
    <source>
        <strain evidence="2 3">DSM 26910</strain>
    </source>
</reference>
<gene>
    <name evidence="2" type="ORF">SAMN05444274_1333</name>
</gene>
<dbReference type="AlphaFoldDB" id="A0A1M5GT00"/>
<evidence type="ECO:0000313" key="2">
    <source>
        <dbReference type="EMBL" id="SHG06855.1"/>
    </source>
</evidence>
<feature type="transmembrane region" description="Helical" evidence="1">
    <location>
        <begin position="6"/>
        <end position="23"/>
    </location>
</feature>
<evidence type="ECO:0000313" key="3">
    <source>
        <dbReference type="Proteomes" id="UP000184164"/>
    </source>
</evidence>
<name>A0A1M5GT00_9BACT</name>
<proteinExistence type="predicted"/>
<sequence length="104" mass="12424">MNKFIVIAFCVISILIFLIYLTLRATKRDIFMYARKFHKNDENFESSLLNIAYPIPEKSEYPDLYKKNHFLALLKSYKRLRNIMLVLISSLVILIVYLINWGFK</sequence>
<keyword evidence="3" id="KW-1185">Reference proteome</keyword>
<feature type="transmembrane region" description="Helical" evidence="1">
    <location>
        <begin position="83"/>
        <end position="103"/>
    </location>
</feature>
<dbReference type="EMBL" id="FQUM01000033">
    <property type="protein sequence ID" value="SHG06855.1"/>
    <property type="molecule type" value="Genomic_DNA"/>
</dbReference>
<protein>
    <submittedName>
        <fullName evidence="2">Uncharacterized protein</fullName>
    </submittedName>
</protein>
<keyword evidence="1" id="KW-0812">Transmembrane</keyword>
<keyword evidence="1" id="KW-1133">Transmembrane helix</keyword>
<accession>A0A1M5GT00</accession>
<evidence type="ECO:0000256" key="1">
    <source>
        <dbReference type="SAM" id="Phobius"/>
    </source>
</evidence>
<keyword evidence="1" id="KW-0472">Membrane</keyword>
<organism evidence="2 3">
    <name type="scientific">Mariniphaga anaerophila</name>
    <dbReference type="NCBI Taxonomy" id="1484053"/>
    <lineage>
        <taxon>Bacteria</taxon>
        <taxon>Pseudomonadati</taxon>
        <taxon>Bacteroidota</taxon>
        <taxon>Bacteroidia</taxon>
        <taxon>Marinilabiliales</taxon>
        <taxon>Prolixibacteraceae</taxon>
        <taxon>Mariniphaga</taxon>
    </lineage>
</organism>